<name>A0A084WQA5_ANOSI</name>
<evidence type="ECO:0000313" key="1">
    <source>
        <dbReference type="EMBL" id="KFB52399.1"/>
    </source>
</evidence>
<keyword evidence="3" id="KW-1185">Reference proteome</keyword>
<dbReference type="EMBL" id="ATLV01025449">
    <property type="status" value="NOT_ANNOTATED_CDS"/>
    <property type="molecule type" value="Genomic_DNA"/>
</dbReference>
<proteinExistence type="predicted"/>
<dbReference type="Proteomes" id="UP000030765">
    <property type="component" value="Unassembled WGS sequence"/>
</dbReference>
<dbReference type="VEuPathDB" id="VectorBase:ASIC020634"/>
<dbReference type="AlphaFoldDB" id="A0A084WQA5"/>
<evidence type="ECO:0000313" key="3">
    <source>
        <dbReference type="Proteomes" id="UP000030765"/>
    </source>
</evidence>
<accession>A0A084WQA5</accession>
<reference evidence="1 3" key="1">
    <citation type="journal article" date="2014" name="BMC Genomics">
        <title>Genome sequence of Anopheles sinensis provides insight into genetics basis of mosquito competence for malaria parasites.</title>
        <authorList>
            <person name="Zhou D."/>
            <person name="Zhang D."/>
            <person name="Ding G."/>
            <person name="Shi L."/>
            <person name="Hou Q."/>
            <person name="Ye Y."/>
            <person name="Xu Y."/>
            <person name="Zhou H."/>
            <person name="Xiong C."/>
            <person name="Li S."/>
            <person name="Yu J."/>
            <person name="Hong S."/>
            <person name="Yu X."/>
            <person name="Zou P."/>
            <person name="Chen C."/>
            <person name="Chang X."/>
            <person name="Wang W."/>
            <person name="Lv Y."/>
            <person name="Sun Y."/>
            <person name="Ma L."/>
            <person name="Shen B."/>
            <person name="Zhu C."/>
        </authorList>
    </citation>
    <scope>NUCLEOTIDE SEQUENCE [LARGE SCALE GENOMIC DNA]</scope>
</reference>
<reference evidence="2" key="2">
    <citation type="submission" date="2020-05" db="UniProtKB">
        <authorList>
            <consortium name="EnsemblMetazoa"/>
        </authorList>
    </citation>
    <scope>IDENTIFICATION</scope>
</reference>
<sequence>MLLPLPVNVVDPAPSCHLRRPAFDFPAPSPSNTSSIYRRSILERETCVQALEGPSHPFFGEFLAAHEDGLVCANGTTTKKNNIGGNLEALTAHLHTSSPEDLFLYPCTVHEYVCWAFGIRFGTILFPIASCSFPTSCASSRAHTVYARSFRSTLDPHTSPSTRTPPPERTVLKVTSPGLSRSQVNGWKMAFTASSSRG</sequence>
<gene>
    <name evidence="1" type="ORF">ZHAS_00020634</name>
</gene>
<organism evidence="1">
    <name type="scientific">Anopheles sinensis</name>
    <name type="common">Mosquito</name>
    <dbReference type="NCBI Taxonomy" id="74873"/>
    <lineage>
        <taxon>Eukaryota</taxon>
        <taxon>Metazoa</taxon>
        <taxon>Ecdysozoa</taxon>
        <taxon>Arthropoda</taxon>
        <taxon>Hexapoda</taxon>
        <taxon>Insecta</taxon>
        <taxon>Pterygota</taxon>
        <taxon>Neoptera</taxon>
        <taxon>Endopterygota</taxon>
        <taxon>Diptera</taxon>
        <taxon>Nematocera</taxon>
        <taxon>Culicoidea</taxon>
        <taxon>Culicidae</taxon>
        <taxon>Anophelinae</taxon>
        <taxon>Anopheles</taxon>
    </lineage>
</organism>
<protein>
    <submittedName>
        <fullName evidence="1 2">Surface immunoglobulin M heavy chain variable region</fullName>
    </submittedName>
</protein>
<dbReference type="EnsemblMetazoa" id="ASIC020634-RA">
    <property type="protein sequence ID" value="ASIC020634-PA"/>
    <property type="gene ID" value="ASIC020634"/>
</dbReference>
<evidence type="ECO:0000313" key="2">
    <source>
        <dbReference type="EnsemblMetazoa" id="ASIC020634-PA"/>
    </source>
</evidence>
<dbReference type="EMBL" id="KE525389">
    <property type="protein sequence ID" value="KFB52399.1"/>
    <property type="molecule type" value="Genomic_DNA"/>
</dbReference>